<feature type="compositionally biased region" description="Basic and acidic residues" evidence="9">
    <location>
        <begin position="314"/>
        <end position="336"/>
    </location>
</feature>
<feature type="compositionally biased region" description="Polar residues" evidence="9">
    <location>
        <begin position="689"/>
        <end position="703"/>
    </location>
</feature>
<feature type="coiled-coil region" evidence="8">
    <location>
        <begin position="650"/>
        <end position="677"/>
    </location>
</feature>
<dbReference type="Gene3D" id="3.30.40.10">
    <property type="entry name" value="Zinc/RING finger domain, C3HC4 (zinc finger)"/>
    <property type="match status" value="1"/>
</dbReference>
<protein>
    <submittedName>
        <fullName evidence="11">PHD finger protein 20</fullName>
    </submittedName>
</protein>
<dbReference type="PANTHER" id="PTHR15856:SF51">
    <property type="entry name" value="MBD-R2"/>
    <property type="match status" value="1"/>
</dbReference>
<evidence type="ECO:0000259" key="10">
    <source>
        <dbReference type="PROSITE" id="PS50157"/>
    </source>
</evidence>
<evidence type="ECO:0000256" key="8">
    <source>
        <dbReference type="SAM" id="Coils"/>
    </source>
</evidence>
<evidence type="ECO:0000256" key="2">
    <source>
        <dbReference type="ARBA" id="ARBA00022723"/>
    </source>
</evidence>
<dbReference type="SMART" id="SM00333">
    <property type="entry name" value="TUDOR"/>
    <property type="match status" value="1"/>
</dbReference>
<dbReference type="PANTHER" id="PTHR15856">
    <property type="entry name" value="PHD FINGER PROTEIN 20-RELATED"/>
    <property type="match status" value="1"/>
</dbReference>
<feature type="compositionally biased region" description="Basic and acidic residues" evidence="9">
    <location>
        <begin position="345"/>
        <end position="354"/>
    </location>
</feature>
<evidence type="ECO:0000256" key="5">
    <source>
        <dbReference type="ARBA" id="ARBA00022833"/>
    </source>
</evidence>
<feature type="region of interest" description="Disordered" evidence="9">
    <location>
        <begin position="303"/>
        <end position="403"/>
    </location>
</feature>
<organism evidence="11 12">
    <name type="scientific">Dermatophagoides pteronyssinus</name>
    <name type="common">European house dust mite</name>
    <dbReference type="NCBI Taxonomy" id="6956"/>
    <lineage>
        <taxon>Eukaryota</taxon>
        <taxon>Metazoa</taxon>
        <taxon>Ecdysozoa</taxon>
        <taxon>Arthropoda</taxon>
        <taxon>Chelicerata</taxon>
        <taxon>Arachnida</taxon>
        <taxon>Acari</taxon>
        <taxon>Acariformes</taxon>
        <taxon>Sarcoptiformes</taxon>
        <taxon>Astigmata</taxon>
        <taxon>Psoroptidia</taxon>
        <taxon>Analgoidea</taxon>
        <taxon>Pyroglyphidae</taxon>
        <taxon>Dermatophagoidinae</taxon>
        <taxon>Dermatophagoides</taxon>
    </lineage>
</organism>
<dbReference type="Pfam" id="PF20826">
    <property type="entry name" value="PHD_5"/>
    <property type="match status" value="1"/>
</dbReference>
<gene>
    <name evidence="11" type="primary">PHF20</name>
    <name evidence="11" type="ORF">DERP_010739</name>
</gene>
<proteinExistence type="predicted"/>
<dbReference type="InterPro" id="IPR043449">
    <property type="entry name" value="PHF20-like"/>
</dbReference>
<evidence type="ECO:0000256" key="9">
    <source>
        <dbReference type="SAM" id="MobiDB-lite"/>
    </source>
</evidence>
<dbReference type="CDD" id="cd20386">
    <property type="entry name" value="Tudor_PHF20-like"/>
    <property type="match status" value="1"/>
</dbReference>
<comment type="caution">
    <text evidence="11">The sequence shown here is derived from an EMBL/GenBank/DDBJ whole genome shotgun (WGS) entry which is preliminary data.</text>
</comment>
<dbReference type="PROSITE" id="PS00028">
    <property type="entry name" value="ZINC_FINGER_C2H2_1"/>
    <property type="match status" value="1"/>
</dbReference>
<dbReference type="InterPro" id="IPR001965">
    <property type="entry name" value="Znf_PHD"/>
</dbReference>
<sequence length="872" mass="99040">MADSTPTSTADNKSINNEATLAQRRQRRSTSNLFNQQQQQSSTTTTTTTTTRKSTNWMIMIMMLDDNIIDKTISEQLQKHNNCRWSLTEPLEACDIQGNWYPAKIVEIKNDKVKIHFLRWKKRYDQWFCMDTDLIRPRSDTLNQSNANQMMAQKSTKFDLNEEILARWTDQKYYPARITTFYSKGQYCQVLFYDGYRKKVKVSSLQKMPDNYEGEQIPPPPPLLPIQSITSSSSSSLPTTPAMAPGLNLETPESMQKFNNSFVCDICQKGFRKESLLLQHKKHFHKTELGDDVPSLVPPQLRIHKTNRQHDKHSKTLDSGDDIRISKIKTETHDSGEDAININESLDRGKRKNNESTPSPQSNDSIVVGKKIKLEQDHDSGESVDSPKSNNHHNQTKSSTMKSLTVILPGWSRRSSTKPNTTLLFKDAKLEAEEHENDNIEEFVKCICPLDEESGLMVQCELCLAWQHGSCAGFHSENDVPPSGYFCQFCRQAPKSVRTQQNSYQLNHWLKNGQPPQFTSAMFGLNDGMIKNMESVNNKFMNPMMNYINGQHQQQQQQKLQESSMGIGMKKSEMIDNGFFGSEMDIVLHHHHHHRPMDSDPEDNDDEDDDLQHLRATNQLSSALYDCMVNLHALNYKIQQQREKFNNDEIAEIEEQQQQLLSNMDIIQQKLEKIEKDIEQKDSYAIHTSSSTLSATSPENFGISSDVVMPSLLPPPPPPPPLPPTTPIKSTNLFGESNDSSLQNQPTLSALNSTDNNVNVSHCDSGNNNNDLSQKQLTNDQQSSTSLQPPLARLLLTTTTTTTNQTGNNTGNSSCSSSSHQPNTNHHHHRHPSMTHDFLPINLTDGEMKLEISNHYHDLQIARELVLLCSQY</sequence>
<dbReference type="InterPro" id="IPR013087">
    <property type="entry name" value="Znf_C2H2_type"/>
</dbReference>
<comment type="subcellular location">
    <subcellularLocation>
        <location evidence="1">Nucleus</location>
    </subcellularLocation>
</comment>
<feature type="domain" description="C2H2-type" evidence="10">
    <location>
        <begin position="262"/>
        <end position="290"/>
    </location>
</feature>
<feature type="compositionally biased region" description="Basic residues" evidence="9">
    <location>
        <begin position="303"/>
        <end position="313"/>
    </location>
</feature>
<dbReference type="InterPro" id="IPR011011">
    <property type="entry name" value="Znf_FYVE_PHD"/>
</dbReference>
<feature type="compositionally biased region" description="Low complexity" evidence="9">
    <location>
        <begin position="36"/>
        <end position="51"/>
    </location>
</feature>
<dbReference type="SMART" id="SM00249">
    <property type="entry name" value="PHD"/>
    <property type="match status" value="1"/>
</dbReference>
<keyword evidence="3" id="KW-0677">Repeat</keyword>
<reference evidence="11 12" key="1">
    <citation type="journal article" date="2018" name="J. Allergy Clin. Immunol.">
        <title>High-quality assembly of Dermatophagoides pteronyssinus genome and transcriptome reveals a wide range of novel allergens.</title>
        <authorList>
            <person name="Liu X.Y."/>
            <person name="Yang K.Y."/>
            <person name="Wang M.Q."/>
            <person name="Kwok J.S."/>
            <person name="Zeng X."/>
            <person name="Yang Z."/>
            <person name="Xiao X.J."/>
            <person name="Lau C.P."/>
            <person name="Li Y."/>
            <person name="Huang Z.M."/>
            <person name="Ba J.G."/>
            <person name="Yim A.K."/>
            <person name="Ouyang C.Y."/>
            <person name="Ngai S.M."/>
            <person name="Chan T.F."/>
            <person name="Leung E.L."/>
            <person name="Liu L."/>
            <person name="Liu Z.G."/>
            <person name="Tsui S.K."/>
        </authorList>
    </citation>
    <scope>NUCLEOTIDE SEQUENCE [LARGE SCALE GENOMIC DNA]</scope>
    <source>
        <strain evidence="11">Derp</strain>
    </source>
</reference>
<feature type="compositionally biased region" description="Low complexity" evidence="9">
    <location>
        <begin position="797"/>
        <end position="824"/>
    </location>
</feature>
<evidence type="ECO:0000256" key="7">
    <source>
        <dbReference type="PROSITE-ProRule" id="PRU00042"/>
    </source>
</evidence>
<dbReference type="SUPFAM" id="SSF63748">
    <property type="entry name" value="Tudor/PWWP/MBT"/>
    <property type="match status" value="2"/>
</dbReference>
<evidence type="ECO:0000313" key="11">
    <source>
        <dbReference type="EMBL" id="KAH9418186.1"/>
    </source>
</evidence>
<evidence type="ECO:0000313" key="12">
    <source>
        <dbReference type="Proteomes" id="UP000887458"/>
    </source>
</evidence>
<feature type="compositionally biased region" description="Basic and acidic residues" evidence="9">
    <location>
        <begin position="372"/>
        <end position="381"/>
    </location>
</feature>
<accession>A0ABQ8J6K1</accession>
<dbReference type="Proteomes" id="UP000887458">
    <property type="component" value="Unassembled WGS sequence"/>
</dbReference>
<dbReference type="SUPFAM" id="SSF57903">
    <property type="entry name" value="FYVE/PHD zinc finger"/>
    <property type="match status" value="1"/>
</dbReference>
<feature type="compositionally biased region" description="Pro residues" evidence="9">
    <location>
        <begin position="712"/>
        <end position="726"/>
    </location>
</feature>
<dbReference type="InterPro" id="IPR019786">
    <property type="entry name" value="Zinc_finger_PHD-type_CS"/>
</dbReference>
<keyword evidence="5" id="KW-0862">Zinc</keyword>
<evidence type="ECO:0000256" key="4">
    <source>
        <dbReference type="ARBA" id="ARBA00022771"/>
    </source>
</evidence>
<dbReference type="Gene3D" id="2.30.30.140">
    <property type="match status" value="2"/>
</dbReference>
<dbReference type="CDD" id="cd20104">
    <property type="entry name" value="MBT_PHF20L1-like"/>
    <property type="match status" value="1"/>
</dbReference>
<feature type="compositionally biased region" description="Polar residues" evidence="9">
    <location>
        <begin position="355"/>
        <end position="365"/>
    </location>
</feature>
<dbReference type="PROSITE" id="PS01359">
    <property type="entry name" value="ZF_PHD_1"/>
    <property type="match status" value="1"/>
</dbReference>
<keyword evidence="4 7" id="KW-0863">Zinc-finger</keyword>
<keyword evidence="12" id="KW-1185">Reference proteome</keyword>
<feature type="region of interest" description="Disordered" evidence="9">
    <location>
        <begin position="689"/>
        <end position="836"/>
    </location>
</feature>
<keyword evidence="8" id="KW-0175">Coiled coil</keyword>
<feature type="region of interest" description="Disordered" evidence="9">
    <location>
        <begin position="23"/>
        <end position="51"/>
    </location>
</feature>
<keyword evidence="6" id="KW-0539">Nucleus</keyword>
<evidence type="ECO:0000256" key="1">
    <source>
        <dbReference type="ARBA" id="ARBA00004123"/>
    </source>
</evidence>
<dbReference type="EMBL" id="NJHN03000065">
    <property type="protein sequence ID" value="KAH9418186.1"/>
    <property type="molecule type" value="Genomic_DNA"/>
</dbReference>
<dbReference type="InterPro" id="IPR013083">
    <property type="entry name" value="Znf_RING/FYVE/PHD"/>
</dbReference>
<name>A0ABQ8J6K1_DERPT</name>
<evidence type="ECO:0000256" key="6">
    <source>
        <dbReference type="ARBA" id="ARBA00023242"/>
    </source>
</evidence>
<dbReference type="PROSITE" id="PS50157">
    <property type="entry name" value="ZINC_FINGER_C2H2_2"/>
    <property type="match status" value="1"/>
</dbReference>
<evidence type="ECO:0000256" key="3">
    <source>
        <dbReference type="ARBA" id="ARBA00022737"/>
    </source>
</evidence>
<keyword evidence="2" id="KW-0479">Metal-binding</keyword>
<feature type="compositionally biased region" description="Polar residues" evidence="9">
    <location>
        <begin position="728"/>
        <end position="788"/>
    </location>
</feature>
<dbReference type="InterPro" id="IPR002999">
    <property type="entry name" value="Tudor"/>
</dbReference>
<reference evidence="11 12" key="2">
    <citation type="journal article" date="2022" name="Mol. Biol. Evol.">
        <title>Comparative Genomics Reveals Insights into the Divergent Evolution of Astigmatic Mites and Household Pest Adaptations.</title>
        <authorList>
            <person name="Xiong Q."/>
            <person name="Wan A.T."/>
            <person name="Liu X."/>
            <person name="Fung C.S."/>
            <person name="Xiao X."/>
            <person name="Malainual N."/>
            <person name="Hou J."/>
            <person name="Wang L."/>
            <person name="Wang M."/>
            <person name="Yang K.Y."/>
            <person name="Cui Y."/>
            <person name="Leung E.L."/>
            <person name="Nong W."/>
            <person name="Shin S.K."/>
            <person name="Au S.W."/>
            <person name="Jeong K.Y."/>
            <person name="Chew F.T."/>
            <person name="Hui J.H."/>
            <person name="Leung T.F."/>
            <person name="Tungtrongchitr A."/>
            <person name="Zhong N."/>
            <person name="Liu Z."/>
            <person name="Tsui S.K."/>
        </authorList>
    </citation>
    <scope>NUCLEOTIDE SEQUENCE [LARGE SCALE GENOMIC DNA]</scope>
    <source>
        <strain evidence="11">Derp</strain>
    </source>
</reference>